<evidence type="ECO:0000313" key="4">
    <source>
        <dbReference type="EnsemblMetazoa" id="ISCW013314-PA"/>
    </source>
</evidence>
<dbReference type="EnsemblMetazoa" id="ISCW013314-RA">
    <property type="protein sequence ID" value="ISCW013314-PA"/>
    <property type="gene ID" value="ISCW013314"/>
</dbReference>
<gene>
    <name evidence="3" type="ORF">IscW_ISCW013314</name>
</gene>
<evidence type="ECO:0000256" key="1">
    <source>
        <dbReference type="SAM" id="MobiDB-lite"/>
    </source>
</evidence>
<evidence type="ECO:0000313" key="5">
    <source>
        <dbReference type="Proteomes" id="UP000001555"/>
    </source>
</evidence>
<accession>B7QE84</accession>
<keyword evidence="2" id="KW-1133">Transmembrane helix</keyword>
<sequence>MSLRLLVVTAGLVILLMVLGVVLVGFRRRDIRDWIQNRKRVGAVYYVKAQTEPGSRRVQPPTEHPPSSPPSPSLCRPHIVIVYKLSPAAS</sequence>
<dbReference type="Proteomes" id="UP000001555">
    <property type="component" value="Unassembled WGS sequence"/>
</dbReference>
<keyword evidence="2" id="KW-0472">Membrane</keyword>
<dbReference type="InParanoid" id="B7QE84"/>
<feature type="compositionally biased region" description="Pro residues" evidence="1">
    <location>
        <begin position="62"/>
        <end position="72"/>
    </location>
</feature>
<dbReference type="AlphaFoldDB" id="B7QE84"/>
<keyword evidence="2" id="KW-0812">Transmembrane</keyword>
<protein>
    <submittedName>
        <fullName evidence="3 4">Uncharacterized protein</fullName>
    </submittedName>
</protein>
<proteinExistence type="predicted"/>
<dbReference type="OrthoDB" id="635273at2759"/>
<dbReference type="HOGENOM" id="CLU_2443297_0_0_1"/>
<feature type="region of interest" description="Disordered" evidence="1">
    <location>
        <begin position="52"/>
        <end position="75"/>
    </location>
</feature>
<dbReference type="EMBL" id="DS919249">
    <property type="protein sequence ID" value="EEC17156.1"/>
    <property type="molecule type" value="Genomic_DNA"/>
</dbReference>
<dbReference type="PaxDb" id="6945-B7QE84"/>
<dbReference type="VEuPathDB" id="VectorBase:ISCP_032092"/>
<name>B7QE84_IXOSC</name>
<dbReference type="VEuPathDB" id="VectorBase:ISCI013314"/>
<organism>
    <name type="scientific">Ixodes scapularis</name>
    <name type="common">Black-legged tick</name>
    <name type="synonym">Deer tick</name>
    <dbReference type="NCBI Taxonomy" id="6945"/>
    <lineage>
        <taxon>Eukaryota</taxon>
        <taxon>Metazoa</taxon>
        <taxon>Ecdysozoa</taxon>
        <taxon>Arthropoda</taxon>
        <taxon>Chelicerata</taxon>
        <taxon>Arachnida</taxon>
        <taxon>Acari</taxon>
        <taxon>Parasitiformes</taxon>
        <taxon>Ixodida</taxon>
        <taxon>Ixodoidea</taxon>
        <taxon>Ixodidae</taxon>
        <taxon>Ixodinae</taxon>
        <taxon>Ixodes</taxon>
    </lineage>
</organism>
<reference evidence="4" key="2">
    <citation type="submission" date="2020-05" db="UniProtKB">
        <authorList>
            <consortium name="EnsemblMetazoa"/>
        </authorList>
    </citation>
    <scope>IDENTIFICATION</scope>
    <source>
        <strain evidence="4">wikel</strain>
    </source>
</reference>
<evidence type="ECO:0000313" key="3">
    <source>
        <dbReference type="EMBL" id="EEC17156.1"/>
    </source>
</evidence>
<keyword evidence="5" id="KW-1185">Reference proteome</keyword>
<dbReference type="VEuPathDB" id="VectorBase:ISCW013314"/>
<evidence type="ECO:0000256" key="2">
    <source>
        <dbReference type="SAM" id="Phobius"/>
    </source>
</evidence>
<dbReference type="EMBL" id="ABJB010632748">
    <property type="status" value="NOT_ANNOTATED_CDS"/>
    <property type="molecule type" value="Genomic_DNA"/>
</dbReference>
<feature type="transmembrane region" description="Helical" evidence="2">
    <location>
        <begin position="6"/>
        <end position="26"/>
    </location>
</feature>
<reference evidence="3 5" key="1">
    <citation type="submission" date="2008-03" db="EMBL/GenBank/DDBJ databases">
        <title>Annotation of Ixodes scapularis.</title>
        <authorList>
            <consortium name="Ixodes scapularis Genome Project Consortium"/>
            <person name="Caler E."/>
            <person name="Hannick L.I."/>
            <person name="Bidwell S."/>
            <person name="Joardar V."/>
            <person name="Thiagarajan M."/>
            <person name="Amedeo P."/>
            <person name="Galinsky K.J."/>
            <person name="Schobel S."/>
            <person name="Inman J."/>
            <person name="Hostetler J."/>
            <person name="Miller J."/>
            <person name="Hammond M."/>
            <person name="Megy K."/>
            <person name="Lawson D."/>
            <person name="Kodira C."/>
            <person name="Sutton G."/>
            <person name="Meyer J."/>
            <person name="Hill C.A."/>
            <person name="Birren B."/>
            <person name="Nene V."/>
            <person name="Collins F."/>
            <person name="Alarcon-Chaidez F."/>
            <person name="Wikel S."/>
            <person name="Strausberg R."/>
        </authorList>
    </citation>
    <scope>NUCLEOTIDE SEQUENCE [LARGE SCALE GENOMIC DNA]</scope>
    <source>
        <strain evidence="5">Wikel</strain>
        <strain evidence="3">Wikel colony</strain>
    </source>
</reference>